<gene>
    <name evidence="1" type="ORF">EV182_002284</name>
</gene>
<evidence type="ECO:0000313" key="2">
    <source>
        <dbReference type="Proteomes" id="UP001145114"/>
    </source>
</evidence>
<reference evidence="1" key="1">
    <citation type="submission" date="2022-06" db="EMBL/GenBank/DDBJ databases">
        <title>Phylogenomic reconstructions and comparative analyses of Kickxellomycotina fungi.</title>
        <authorList>
            <person name="Reynolds N.K."/>
            <person name="Stajich J.E."/>
            <person name="Barry K."/>
            <person name="Grigoriev I.V."/>
            <person name="Crous P."/>
            <person name="Smith M.E."/>
        </authorList>
    </citation>
    <scope>NUCLEOTIDE SEQUENCE</scope>
    <source>
        <strain evidence="1">RSA 2271</strain>
    </source>
</reference>
<organism evidence="1 2">
    <name type="scientific">Spiromyces aspiralis</name>
    <dbReference type="NCBI Taxonomy" id="68401"/>
    <lineage>
        <taxon>Eukaryota</taxon>
        <taxon>Fungi</taxon>
        <taxon>Fungi incertae sedis</taxon>
        <taxon>Zoopagomycota</taxon>
        <taxon>Kickxellomycotina</taxon>
        <taxon>Kickxellomycetes</taxon>
        <taxon>Kickxellales</taxon>
        <taxon>Kickxellaceae</taxon>
        <taxon>Spiromyces</taxon>
    </lineage>
</organism>
<comment type="caution">
    <text evidence="1">The sequence shown here is derived from an EMBL/GenBank/DDBJ whole genome shotgun (WGS) entry which is preliminary data.</text>
</comment>
<accession>A0ACC1HSQ3</accession>
<proteinExistence type="predicted"/>
<dbReference type="EMBL" id="JAMZIH010000453">
    <property type="protein sequence ID" value="KAJ1679326.1"/>
    <property type="molecule type" value="Genomic_DNA"/>
</dbReference>
<sequence>MATLNAVGAAAATNIDSSWVPRLIREPILLLLGEPCTTVLIDNFHVTHGACLKYAISKLLGLGIVLGGCIVKLPQIYKIVKSRSAAGISLPAYIQETAANIIVLAYNLRENNPFTTYGETLFIGIQNYVITIMLYLFSNSPFRALLMSGAFMSASYALLDPAWVSDSILETLQGATIFVILSSRISQIYNVWKNKRTGQLSAFTVFNYFLGTAARLYTTIMEVDDKLMLTCFLLSTLVN</sequence>
<name>A0ACC1HSQ3_9FUNG</name>
<protein>
    <submittedName>
        <fullName evidence="1">Uncharacterized protein</fullName>
    </submittedName>
</protein>
<dbReference type="Proteomes" id="UP001145114">
    <property type="component" value="Unassembled WGS sequence"/>
</dbReference>
<keyword evidence="2" id="KW-1185">Reference proteome</keyword>
<feature type="non-terminal residue" evidence="1">
    <location>
        <position position="239"/>
    </location>
</feature>
<evidence type="ECO:0000313" key="1">
    <source>
        <dbReference type="EMBL" id="KAJ1679326.1"/>
    </source>
</evidence>